<dbReference type="InterPro" id="IPR051177">
    <property type="entry name" value="CIK-Related_Protein"/>
</dbReference>
<comment type="similarity">
    <text evidence="1">Belongs to the protein kinase superfamily.</text>
</comment>
<dbReference type="Gene3D" id="1.10.510.10">
    <property type="entry name" value="Transferase(Phosphotransferase) domain 1"/>
    <property type="match status" value="1"/>
</dbReference>
<feature type="region of interest" description="Disordered" evidence="2">
    <location>
        <begin position="577"/>
        <end position="603"/>
    </location>
</feature>
<feature type="domain" description="Protein kinase" evidence="3">
    <location>
        <begin position="1"/>
        <end position="321"/>
    </location>
</feature>
<organism evidence="4 5">
    <name type="scientific">Polyplax serrata</name>
    <name type="common">Common mouse louse</name>
    <dbReference type="NCBI Taxonomy" id="468196"/>
    <lineage>
        <taxon>Eukaryota</taxon>
        <taxon>Metazoa</taxon>
        <taxon>Ecdysozoa</taxon>
        <taxon>Arthropoda</taxon>
        <taxon>Hexapoda</taxon>
        <taxon>Insecta</taxon>
        <taxon>Pterygota</taxon>
        <taxon>Neoptera</taxon>
        <taxon>Paraneoptera</taxon>
        <taxon>Psocodea</taxon>
        <taxon>Troctomorpha</taxon>
        <taxon>Phthiraptera</taxon>
        <taxon>Anoplura</taxon>
        <taxon>Polyplacidae</taxon>
        <taxon>Polyplax</taxon>
    </lineage>
</organism>
<dbReference type="GO" id="GO:0004672">
    <property type="term" value="F:protein kinase activity"/>
    <property type="evidence" value="ECO:0007669"/>
    <property type="project" value="InterPro"/>
</dbReference>
<evidence type="ECO:0000256" key="2">
    <source>
        <dbReference type="SAM" id="MobiDB-lite"/>
    </source>
</evidence>
<dbReference type="SUPFAM" id="SSF56112">
    <property type="entry name" value="Protein kinase-like (PK-like)"/>
    <property type="match status" value="1"/>
</dbReference>
<dbReference type="EMBL" id="JAWJWE010000004">
    <property type="protein sequence ID" value="KAK6636991.1"/>
    <property type="molecule type" value="Genomic_DNA"/>
</dbReference>
<dbReference type="Gene3D" id="3.30.200.20">
    <property type="entry name" value="Phosphorylase Kinase, domain 1"/>
    <property type="match status" value="1"/>
</dbReference>
<feature type="compositionally biased region" description="Basic and acidic residues" evidence="2">
    <location>
        <begin position="488"/>
        <end position="499"/>
    </location>
</feature>
<gene>
    <name evidence="4" type="ORF">RUM43_010658</name>
</gene>
<dbReference type="PANTHER" id="PTHR12984">
    <property type="entry name" value="SCY1-RELATED S/T PROTEIN KINASE-LIKE"/>
    <property type="match status" value="1"/>
</dbReference>
<proteinExistence type="inferred from homology"/>
<comment type="caution">
    <text evidence="4">The sequence shown here is derived from an EMBL/GenBank/DDBJ whole genome shotgun (WGS) entry which is preliminary data.</text>
</comment>
<accession>A0AAN8PW09</accession>
<dbReference type="GO" id="GO:0005524">
    <property type="term" value="F:ATP binding"/>
    <property type="evidence" value="ECO:0007669"/>
    <property type="project" value="InterPro"/>
</dbReference>
<evidence type="ECO:0000256" key="1">
    <source>
        <dbReference type="ARBA" id="ARBA00038349"/>
    </source>
</evidence>
<name>A0AAN8PW09_POLSC</name>
<dbReference type="Gene3D" id="1.25.10.10">
    <property type="entry name" value="Leucine-rich Repeat Variant"/>
    <property type="match status" value="1"/>
</dbReference>
<reference evidence="4 5" key="1">
    <citation type="submission" date="2023-10" db="EMBL/GenBank/DDBJ databases">
        <title>Genomes of two closely related lineages of the louse Polyplax serrata with different host specificities.</title>
        <authorList>
            <person name="Martinu J."/>
            <person name="Tarabai H."/>
            <person name="Stefka J."/>
            <person name="Hypsa V."/>
        </authorList>
    </citation>
    <scope>NUCLEOTIDE SEQUENCE [LARGE SCALE GENOMIC DNA]</scope>
    <source>
        <strain evidence="4">HR10_N</strain>
    </source>
</reference>
<dbReference type="InterPro" id="IPR011989">
    <property type="entry name" value="ARM-like"/>
</dbReference>
<evidence type="ECO:0000313" key="5">
    <source>
        <dbReference type="Proteomes" id="UP001372834"/>
    </source>
</evidence>
<feature type="region of interest" description="Disordered" evidence="2">
    <location>
        <begin position="433"/>
        <end position="499"/>
    </location>
</feature>
<evidence type="ECO:0000313" key="4">
    <source>
        <dbReference type="EMBL" id="KAK6636991.1"/>
    </source>
</evidence>
<evidence type="ECO:0000259" key="3">
    <source>
        <dbReference type="PROSITE" id="PS50011"/>
    </source>
</evidence>
<protein>
    <recommendedName>
        <fullName evidence="3">Protein kinase domain-containing protein</fullName>
    </recommendedName>
</protein>
<dbReference type="PROSITE" id="PS50011">
    <property type="entry name" value="PROTEIN_KINASE_DOM"/>
    <property type="match status" value="1"/>
</dbReference>
<sequence>MGNEESQNRNIDIDEENVEVSDCWSLHNAKYVDDLTWTNSAFISLSHKAEAEPTRLKRLAKNLMVHRHPSIVKYVSSWQKNNKFHLVTERVQPLTQVVGNQSTLQICIGLHSLLSAIVFLHEKALSSHNNICCASIYVTPEGIWKLGGLEHLMRFSEMTPGLLLESRNFRYDKAVPPEEDSFNSTSKINTEAIDSYAFGVLVDELLKRKSNDDIPFILEFQEYCKKHLRNSVPSNRANLSDVFHHPVFNHDFIKIYKFLCDLPLKTSVEKENFFRELTEQLFELPEQVIASQLTSLLLSRVVLLDSTAQKYLLPVVLQPKLDDKQDRIALFSEDVFKHFVIPKLLKIFCVRDVQIRIILLNNFHLFCHVFTTEQLRNQVLPELLVGIKDVNDDLVSLTLKALSQLVLLLGATTVIGGKRAKLFTDGRPKSGVAEPIKVTKETKNKNNQSLAKPRTAGPFRDNGLPERPSPDGGEDKSSSLSVEETDCDTEHWSDWELSTEKKAPEISSVSVLDVSVERPPELPKNEEPINDVSEITFLDVKTIPKEEASGKEIDFFHDMEPVISKTQILNVNPSKTKFDVESAGPETNWEGWGGDWELDEETL</sequence>
<dbReference type="InterPro" id="IPR011009">
    <property type="entry name" value="Kinase-like_dom_sf"/>
</dbReference>
<dbReference type="Proteomes" id="UP001372834">
    <property type="component" value="Unassembled WGS sequence"/>
</dbReference>
<dbReference type="InterPro" id="IPR000719">
    <property type="entry name" value="Prot_kinase_dom"/>
</dbReference>
<dbReference type="AlphaFoldDB" id="A0AAN8PW09"/>
<dbReference type="PANTHER" id="PTHR12984:SF15">
    <property type="entry name" value="PROTEIN-ASSOCIATING WITH THE CARBOXYL-TERMINAL DOMAIN OF EZRIN"/>
    <property type="match status" value="1"/>
</dbReference>